<dbReference type="Proteomes" id="UP000683511">
    <property type="component" value="Chromosome"/>
</dbReference>
<dbReference type="RefSeq" id="WP_190608775.1">
    <property type="nucleotide sequence ID" value="NZ_CP021056.1"/>
</dbReference>
<dbReference type="KEGG" id="rsin:B6N60_04589"/>
<reference evidence="1" key="1">
    <citation type="submission" date="2017-04" db="EMBL/GenBank/DDBJ databases">
        <title>Genome deletions in a multicellular cyanobacterial endosymbiont for morphological adaptation in marine diatoms.</title>
        <authorList>
            <person name="Wang Y."/>
            <person name="Gao H."/>
            <person name="Li R."/>
            <person name="Xu X."/>
        </authorList>
    </citation>
    <scope>NUCLEOTIDE SEQUENCE</scope>
    <source>
        <strain evidence="1">FACHB 800</strain>
    </source>
</reference>
<dbReference type="EMBL" id="CP021056">
    <property type="protein sequence ID" value="QXE25869.1"/>
    <property type="molecule type" value="Genomic_DNA"/>
</dbReference>
<gene>
    <name evidence="1" type="ORF">B6N60_04589</name>
</gene>
<evidence type="ECO:0000313" key="1">
    <source>
        <dbReference type="EMBL" id="QXE25869.1"/>
    </source>
</evidence>
<proteinExistence type="predicted"/>
<organism evidence="1 2">
    <name type="scientific">Richelia sinica FACHB-800</name>
    <dbReference type="NCBI Taxonomy" id="1357546"/>
    <lineage>
        <taxon>Bacteria</taxon>
        <taxon>Bacillati</taxon>
        <taxon>Cyanobacteriota</taxon>
        <taxon>Cyanophyceae</taxon>
        <taxon>Nostocales</taxon>
        <taxon>Nostocaceae</taxon>
        <taxon>Richelia</taxon>
    </lineage>
</organism>
<dbReference type="AlphaFoldDB" id="A0A975TC45"/>
<accession>A0A975TC45</accession>
<keyword evidence="2" id="KW-1185">Reference proteome</keyword>
<name>A0A975TC45_9NOST</name>
<evidence type="ECO:0000313" key="2">
    <source>
        <dbReference type="Proteomes" id="UP000683511"/>
    </source>
</evidence>
<sequence>MTDILDSSKNLNLNIETVNYVNQISQNNRESLKDKCQRLIDLSKIKLDFKKYADQIEGFTSRQEEITKAVQEIKPLIIAVRAFKQKNIINFDVNQKLDKLLKFVILAEENFRNNPEWIIDNDNFNGKTFSRDIVSLKNLLHQSLIQAWTSYLHQHLPSTNKEMLEIFAGLVTLRPTIHRIYMLEKQIQGVDFPKNSEEFNRIDNLIDELRQSLATLSSDQIPEDVQNFLKTAATYGATIDLLTPEVKEWLIQHGLISSLRIRLN</sequence>
<protein>
    <submittedName>
        <fullName evidence="1">Uncharacterized protein</fullName>
    </submittedName>
</protein>